<organism evidence="8 9">
    <name type="scientific">Orchesella cincta</name>
    <name type="common">Springtail</name>
    <name type="synonym">Podura cincta</name>
    <dbReference type="NCBI Taxonomy" id="48709"/>
    <lineage>
        <taxon>Eukaryota</taxon>
        <taxon>Metazoa</taxon>
        <taxon>Ecdysozoa</taxon>
        <taxon>Arthropoda</taxon>
        <taxon>Hexapoda</taxon>
        <taxon>Collembola</taxon>
        <taxon>Entomobryomorpha</taxon>
        <taxon>Entomobryoidea</taxon>
        <taxon>Orchesellidae</taxon>
        <taxon>Orchesellinae</taxon>
        <taxon>Orchesella</taxon>
    </lineage>
</organism>
<accession>A0A1D2MAH1</accession>
<dbReference type="GO" id="GO:0020037">
    <property type="term" value="F:heme binding"/>
    <property type="evidence" value="ECO:0007669"/>
    <property type="project" value="InterPro"/>
</dbReference>
<keyword evidence="3" id="KW-0349">Heme</keyword>
<name>A0A1D2MAH1_ORCCI</name>
<comment type="cofactor">
    <cofactor evidence="1">
        <name>heme</name>
        <dbReference type="ChEBI" id="CHEBI:30413"/>
    </cofactor>
</comment>
<dbReference type="Proteomes" id="UP000094527">
    <property type="component" value="Unassembled WGS sequence"/>
</dbReference>
<evidence type="ECO:0000256" key="7">
    <source>
        <dbReference type="ARBA" id="ARBA00023033"/>
    </source>
</evidence>
<dbReference type="GO" id="GO:0016705">
    <property type="term" value="F:oxidoreductase activity, acting on paired donors, with incorporation or reduction of molecular oxygen"/>
    <property type="evidence" value="ECO:0007669"/>
    <property type="project" value="InterPro"/>
</dbReference>
<dbReference type="InterPro" id="IPR050196">
    <property type="entry name" value="Cytochrome_P450_Monoox"/>
</dbReference>
<dbReference type="InterPro" id="IPR036396">
    <property type="entry name" value="Cyt_P450_sf"/>
</dbReference>
<evidence type="ECO:0000256" key="4">
    <source>
        <dbReference type="ARBA" id="ARBA00022723"/>
    </source>
</evidence>
<keyword evidence="9" id="KW-1185">Reference proteome</keyword>
<dbReference type="Gene3D" id="1.10.630.10">
    <property type="entry name" value="Cytochrome P450"/>
    <property type="match status" value="1"/>
</dbReference>
<evidence type="ECO:0000256" key="2">
    <source>
        <dbReference type="ARBA" id="ARBA00010617"/>
    </source>
</evidence>
<dbReference type="SUPFAM" id="SSF48264">
    <property type="entry name" value="Cytochrome P450"/>
    <property type="match status" value="1"/>
</dbReference>
<dbReference type="OMA" id="CHETIDS"/>
<proteinExistence type="inferred from homology"/>
<dbReference type="PRINTS" id="PR00385">
    <property type="entry name" value="P450"/>
</dbReference>
<dbReference type="STRING" id="48709.A0A1D2MAH1"/>
<comment type="similarity">
    <text evidence="2">Belongs to the cytochrome P450 family.</text>
</comment>
<comment type="caution">
    <text evidence="8">The sequence shown here is derived from an EMBL/GenBank/DDBJ whole genome shotgun (WGS) entry which is preliminary data.</text>
</comment>
<dbReference type="InterPro" id="IPR001128">
    <property type="entry name" value="Cyt_P450"/>
</dbReference>
<dbReference type="InterPro" id="IPR002401">
    <property type="entry name" value="Cyt_P450_E_grp-I"/>
</dbReference>
<dbReference type="PANTHER" id="PTHR24291:SF50">
    <property type="entry name" value="BIFUNCTIONAL ALBAFLAVENONE MONOOXYGENASE_TERPENE SYNTHASE"/>
    <property type="match status" value="1"/>
</dbReference>
<gene>
    <name evidence="8" type="ORF">Ocin01_16696</name>
</gene>
<keyword evidence="5" id="KW-0560">Oxidoreductase</keyword>
<evidence type="ECO:0000256" key="5">
    <source>
        <dbReference type="ARBA" id="ARBA00023002"/>
    </source>
</evidence>
<dbReference type="AlphaFoldDB" id="A0A1D2MAH1"/>
<dbReference type="PANTHER" id="PTHR24291">
    <property type="entry name" value="CYTOCHROME P450 FAMILY 4"/>
    <property type="match status" value="1"/>
</dbReference>
<dbReference type="PRINTS" id="PR00463">
    <property type="entry name" value="EP450I"/>
</dbReference>
<evidence type="ECO:0000313" key="8">
    <source>
        <dbReference type="EMBL" id="ODM89986.1"/>
    </source>
</evidence>
<evidence type="ECO:0000313" key="9">
    <source>
        <dbReference type="Proteomes" id="UP000094527"/>
    </source>
</evidence>
<keyword evidence="4" id="KW-0479">Metal-binding</keyword>
<dbReference type="GO" id="GO:0005506">
    <property type="term" value="F:iron ion binding"/>
    <property type="evidence" value="ECO:0007669"/>
    <property type="project" value="InterPro"/>
</dbReference>
<dbReference type="Pfam" id="PF00067">
    <property type="entry name" value="p450"/>
    <property type="match status" value="1"/>
</dbReference>
<evidence type="ECO:0000256" key="6">
    <source>
        <dbReference type="ARBA" id="ARBA00023004"/>
    </source>
</evidence>
<protein>
    <submittedName>
        <fullName evidence="8">Cytochrome P450 4V2</fullName>
    </submittedName>
</protein>
<sequence length="407" mass="46398">MVYEIWSPIPSPIRPCPMIFLNSPEYVQKLLNSSESAHLGKSFAYNPCKPFWHDGLIISKGDKWKSRRKLLTHIVTFKNLQSYMDIYNKESISLVKKLDDHFSHCPKNKAKTIDELLMTSSLNIIMEAAMGTDITKMTAAGDKSFVESVNTCMEIVVTRVLNPWLMIDWIWKLHPMSKYGFEVVSSARQYVRQTMEQNKKGKLDGEQTSLIEDLQEAGLTEEEITGEVFTIISAGYETTATTIHFLLFLLSLHPNHQELCRDEIDTVFDDPELCPGGNLTNAAFGKLKHLERCIQETLRFYPVVPVFQRHIEAPLELEKGVVIPANSVVTLFPQGIHMNPKYFPEPEKFNPDRFSIEEVKARPPFAYIPFSAGTQEVFGVQVCDAGSDELECENFEEFCGDHERYLG</sequence>
<evidence type="ECO:0000256" key="3">
    <source>
        <dbReference type="ARBA" id="ARBA00022617"/>
    </source>
</evidence>
<keyword evidence="6" id="KW-0408">Iron</keyword>
<dbReference type="GO" id="GO:0004497">
    <property type="term" value="F:monooxygenase activity"/>
    <property type="evidence" value="ECO:0007669"/>
    <property type="project" value="UniProtKB-KW"/>
</dbReference>
<dbReference type="OrthoDB" id="1470350at2759"/>
<reference evidence="8 9" key="1">
    <citation type="journal article" date="2016" name="Genome Biol. Evol.">
        <title>Gene Family Evolution Reflects Adaptation to Soil Environmental Stressors in the Genome of the Collembolan Orchesella cincta.</title>
        <authorList>
            <person name="Faddeeva-Vakhrusheva A."/>
            <person name="Derks M.F."/>
            <person name="Anvar S.Y."/>
            <person name="Agamennone V."/>
            <person name="Suring W."/>
            <person name="Smit S."/>
            <person name="van Straalen N.M."/>
            <person name="Roelofs D."/>
        </authorList>
    </citation>
    <scope>NUCLEOTIDE SEQUENCE [LARGE SCALE GENOMIC DNA]</scope>
    <source>
        <tissue evidence="8">Mixed pool</tissue>
    </source>
</reference>
<dbReference type="EMBL" id="LJIJ01002257">
    <property type="protein sequence ID" value="ODM89986.1"/>
    <property type="molecule type" value="Genomic_DNA"/>
</dbReference>
<evidence type="ECO:0000256" key="1">
    <source>
        <dbReference type="ARBA" id="ARBA00001971"/>
    </source>
</evidence>
<keyword evidence="7" id="KW-0503">Monooxygenase</keyword>